<dbReference type="InterPro" id="IPR030668">
    <property type="entry name" value="Spermi_synthase_euk"/>
</dbReference>
<evidence type="ECO:0000256" key="5">
    <source>
        <dbReference type="ARBA" id="ARBA00022679"/>
    </source>
</evidence>
<comment type="function">
    <text evidence="7">Catalyzes the production of spermidine from putrescine and decarboxylated S-adenosylmethionine (dcSAM). Has a strong preference for putrescine as substrate, and has very low activity towards 1,3-diaminopropane. Has extremely low activity towards spermidine.</text>
</comment>
<dbReference type="Gene3D" id="2.30.140.10">
    <property type="entry name" value="Spermidine synthase, tetramerisation domain"/>
    <property type="match status" value="1"/>
</dbReference>
<gene>
    <name evidence="13" type="ORF">GBAR_LOCUS20804</name>
</gene>
<dbReference type="NCBIfam" id="NF002010">
    <property type="entry name" value="PRK00811.1"/>
    <property type="match status" value="1"/>
</dbReference>
<evidence type="ECO:0000256" key="10">
    <source>
        <dbReference type="PROSITE-ProRule" id="PRU00354"/>
    </source>
</evidence>
<evidence type="ECO:0000256" key="7">
    <source>
        <dbReference type="ARBA" id="ARBA00053963"/>
    </source>
</evidence>
<comment type="similarity">
    <text evidence="2 11">Belongs to the spermidine/spermine synthase family.</text>
</comment>
<dbReference type="PIRSF" id="PIRSF000502">
    <property type="entry name" value="Spermidine_synth"/>
    <property type="match status" value="1"/>
</dbReference>
<dbReference type="CDD" id="cd02440">
    <property type="entry name" value="AdoMet_MTases"/>
    <property type="match status" value="1"/>
</dbReference>
<dbReference type="PANTHER" id="PTHR11558:SF11">
    <property type="entry name" value="SPERMIDINE SYNTHASE"/>
    <property type="match status" value="1"/>
</dbReference>
<evidence type="ECO:0000256" key="8">
    <source>
        <dbReference type="ARBA" id="ARBA00072554"/>
    </source>
</evidence>
<dbReference type="InterPro" id="IPR001045">
    <property type="entry name" value="Spermi_synthase"/>
</dbReference>
<dbReference type="EC" id="2.5.1.16" evidence="4"/>
<dbReference type="HAMAP" id="MF_00198">
    <property type="entry name" value="Spermidine_synth"/>
    <property type="match status" value="1"/>
</dbReference>
<dbReference type="GO" id="GO:0004766">
    <property type="term" value="F:spermidine synthase activity"/>
    <property type="evidence" value="ECO:0007669"/>
    <property type="project" value="UniProtKB-EC"/>
</dbReference>
<comment type="subunit">
    <text evidence="3">Homodimer or homotetramer.</text>
</comment>
<dbReference type="GO" id="GO:0005829">
    <property type="term" value="C:cytosol"/>
    <property type="evidence" value="ECO:0007669"/>
    <property type="project" value="TreeGrafter"/>
</dbReference>
<dbReference type="InterPro" id="IPR030374">
    <property type="entry name" value="PABS"/>
</dbReference>
<feature type="active site" description="Proton acceptor" evidence="10">
    <location>
        <position position="161"/>
    </location>
</feature>
<organism evidence="13 14">
    <name type="scientific">Geodia barretti</name>
    <name type="common">Barrett's horny sponge</name>
    <dbReference type="NCBI Taxonomy" id="519541"/>
    <lineage>
        <taxon>Eukaryota</taxon>
        <taxon>Metazoa</taxon>
        <taxon>Porifera</taxon>
        <taxon>Demospongiae</taxon>
        <taxon>Heteroscleromorpha</taxon>
        <taxon>Tetractinellida</taxon>
        <taxon>Astrophorina</taxon>
        <taxon>Geodiidae</taxon>
        <taxon>Geodia</taxon>
    </lineage>
</organism>
<sequence length="290" mass="32508">MDALKKGWFSELHNLWPGQSMSLEVEEVLHAEKTQFQDILIFQSKTYGRVLALDGVIQCTDRDECSYQEMMAHLPLCSHPNPSKVLVVGGGDGGVVREVAKHSCVEEIHLCEIDQRVVELSKQYLPQLSCGFSDSRVAVHYQDGAEFMTQHPSQFDVIITDSSDPIGPAECLFEQPYYEKMKKALRPGGVLCAQGECIWLDLELIQRVAQHSRAMFPVVRFAFSSVPTYPCGTIGYLLASTNEATVFESPVRVLSESQVELMNLNFYNSDIHRASFALPQFVKKVLQPTS</sequence>
<dbReference type="GO" id="GO:0008295">
    <property type="term" value="P:spermidine biosynthetic process"/>
    <property type="evidence" value="ECO:0007669"/>
    <property type="project" value="TreeGrafter"/>
</dbReference>
<proteinExistence type="inferred from homology"/>
<comment type="pathway">
    <text evidence="1">Amine and polyamine biosynthesis; spermidine biosynthesis; spermidine from putrescine: step 1/1.</text>
</comment>
<dbReference type="Gene3D" id="3.40.50.150">
    <property type="entry name" value="Vaccinia Virus protein VP39"/>
    <property type="match status" value="1"/>
</dbReference>
<keyword evidence="5 10" id="KW-0808">Transferase</keyword>
<dbReference type="Pfam" id="PF01564">
    <property type="entry name" value="Spermine_synth"/>
    <property type="match status" value="1"/>
</dbReference>
<dbReference type="InterPro" id="IPR035246">
    <property type="entry name" value="Spermidine_synt_N"/>
</dbReference>
<dbReference type="InterPro" id="IPR029063">
    <property type="entry name" value="SAM-dependent_MTases_sf"/>
</dbReference>
<keyword evidence="14" id="KW-1185">Reference proteome</keyword>
<keyword evidence="10" id="KW-0620">Polyamine biosynthesis</keyword>
<dbReference type="InterPro" id="IPR037163">
    <property type="entry name" value="Spermidine_synt_N_sf"/>
</dbReference>
<evidence type="ECO:0000256" key="2">
    <source>
        <dbReference type="ARBA" id="ARBA00007867"/>
    </source>
</evidence>
<dbReference type="PROSITE" id="PS51006">
    <property type="entry name" value="PABS_2"/>
    <property type="match status" value="1"/>
</dbReference>
<evidence type="ECO:0000256" key="9">
    <source>
        <dbReference type="ARBA" id="ARBA00082964"/>
    </source>
</evidence>
<dbReference type="InterPro" id="IPR030373">
    <property type="entry name" value="PABS_CS"/>
</dbReference>
<evidence type="ECO:0000256" key="11">
    <source>
        <dbReference type="RuleBase" id="RU003836"/>
    </source>
</evidence>
<dbReference type="AlphaFoldDB" id="A0AA35WY54"/>
<evidence type="ECO:0000256" key="3">
    <source>
        <dbReference type="ARBA" id="ARBA00011774"/>
    </source>
</evidence>
<dbReference type="NCBIfam" id="NF037959">
    <property type="entry name" value="MFS_SpdSyn"/>
    <property type="match status" value="1"/>
</dbReference>
<name>A0AA35WY54_GEOBA</name>
<dbReference type="PROSITE" id="PS01330">
    <property type="entry name" value="PABS_1"/>
    <property type="match status" value="1"/>
</dbReference>
<dbReference type="FunFam" id="3.40.50.150:FF:000013">
    <property type="entry name" value="Spermidine synthase"/>
    <property type="match status" value="1"/>
</dbReference>
<evidence type="ECO:0000313" key="13">
    <source>
        <dbReference type="EMBL" id="CAI8037194.1"/>
    </source>
</evidence>
<evidence type="ECO:0000313" key="14">
    <source>
        <dbReference type="Proteomes" id="UP001174909"/>
    </source>
</evidence>
<feature type="domain" description="PABS" evidence="12">
    <location>
        <begin position="6"/>
        <end position="241"/>
    </location>
</feature>
<dbReference type="EMBL" id="CASHTH010002913">
    <property type="protein sequence ID" value="CAI8037194.1"/>
    <property type="molecule type" value="Genomic_DNA"/>
</dbReference>
<reference evidence="13" key="1">
    <citation type="submission" date="2023-03" db="EMBL/GenBank/DDBJ databases">
        <authorList>
            <person name="Steffen K."/>
            <person name="Cardenas P."/>
        </authorList>
    </citation>
    <scope>NUCLEOTIDE SEQUENCE</scope>
</reference>
<protein>
    <recommendedName>
        <fullName evidence="8">Spermidine synthase</fullName>
        <ecNumber evidence="4">2.5.1.16</ecNumber>
    </recommendedName>
    <alternativeName>
        <fullName evidence="9">Putrescine aminopropyltransferase</fullName>
    </alternativeName>
</protein>
<dbReference type="FunFam" id="2.30.140.10:FF:000001">
    <property type="entry name" value="SPE3p Spermidine synthase"/>
    <property type="match status" value="1"/>
</dbReference>
<evidence type="ECO:0000256" key="6">
    <source>
        <dbReference type="ARBA" id="ARBA00049307"/>
    </source>
</evidence>
<comment type="caution">
    <text evidence="13">The sequence shown here is derived from an EMBL/GenBank/DDBJ whole genome shotgun (WGS) entry which is preliminary data.</text>
</comment>
<dbReference type="Pfam" id="PF17284">
    <property type="entry name" value="Spermine_synt_N"/>
    <property type="match status" value="1"/>
</dbReference>
<evidence type="ECO:0000256" key="1">
    <source>
        <dbReference type="ARBA" id="ARBA00005123"/>
    </source>
</evidence>
<comment type="catalytic activity">
    <reaction evidence="6">
        <text>S-adenosyl 3-(methylsulfanyl)propylamine + putrescine = S-methyl-5'-thioadenosine + spermidine + H(+)</text>
        <dbReference type="Rhea" id="RHEA:12721"/>
        <dbReference type="ChEBI" id="CHEBI:15378"/>
        <dbReference type="ChEBI" id="CHEBI:17509"/>
        <dbReference type="ChEBI" id="CHEBI:57443"/>
        <dbReference type="ChEBI" id="CHEBI:57834"/>
        <dbReference type="ChEBI" id="CHEBI:326268"/>
        <dbReference type="EC" id="2.5.1.16"/>
    </reaction>
</comment>
<dbReference type="PANTHER" id="PTHR11558">
    <property type="entry name" value="SPERMIDINE/SPERMINE SYNTHASE"/>
    <property type="match status" value="1"/>
</dbReference>
<accession>A0AA35WY54</accession>
<dbReference type="Proteomes" id="UP001174909">
    <property type="component" value="Unassembled WGS sequence"/>
</dbReference>
<dbReference type="SUPFAM" id="SSF53335">
    <property type="entry name" value="S-adenosyl-L-methionine-dependent methyltransferases"/>
    <property type="match status" value="1"/>
</dbReference>
<evidence type="ECO:0000256" key="4">
    <source>
        <dbReference type="ARBA" id="ARBA00012455"/>
    </source>
</evidence>
<evidence type="ECO:0000259" key="12">
    <source>
        <dbReference type="PROSITE" id="PS51006"/>
    </source>
</evidence>
<dbReference type="NCBIfam" id="TIGR00417">
    <property type="entry name" value="speE"/>
    <property type="match status" value="1"/>
</dbReference>